<reference evidence="1 2" key="1">
    <citation type="submission" date="2023-01" db="EMBL/GenBank/DDBJ databases">
        <title>Analysis of 21 Apiospora genomes using comparative genomics revels a genus with tremendous synthesis potential of carbohydrate active enzymes and secondary metabolites.</title>
        <authorList>
            <person name="Sorensen T."/>
        </authorList>
    </citation>
    <scope>NUCLEOTIDE SEQUENCE [LARGE SCALE GENOMIC DNA]</scope>
    <source>
        <strain evidence="1 2">CBS 83171</strain>
    </source>
</reference>
<accession>A0ABR1ULM5</accession>
<organism evidence="1 2">
    <name type="scientific">Apiospora saccharicola</name>
    <dbReference type="NCBI Taxonomy" id="335842"/>
    <lineage>
        <taxon>Eukaryota</taxon>
        <taxon>Fungi</taxon>
        <taxon>Dikarya</taxon>
        <taxon>Ascomycota</taxon>
        <taxon>Pezizomycotina</taxon>
        <taxon>Sordariomycetes</taxon>
        <taxon>Xylariomycetidae</taxon>
        <taxon>Amphisphaeriales</taxon>
        <taxon>Apiosporaceae</taxon>
        <taxon>Apiospora</taxon>
    </lineage>
</organism>
<gene>
    <name evidence="1" type="ORF">PG996_009748</name>
</gene>
<sequence length="202" mass="21950">MDLPVLSDAPLSHPNCCLTLSTRLLQTLKDFFQDDSSSSVGERPESLVLSVGCGSGLLESLLHSYLTQEEAQEEPVVAMTTAVRVEGVEVASATSSYLPEDRANTVAGTWALCRRAEDAAALMFVYPRSVDLFKRYVDAFFGSGKARTIVWLGPQADWEVFQPALEGQHGASKAQLTIREGSDCGIGDYEMMAVLQAPERDI</sequence>
<evidence type="ECO:0000313" key="2">
    <source>
        <dbReference type="Proteomes" id="UP001446871"/>
    </source>
</evidence>
<comment type="caution">
    <text evidence="1">The sequence shown here is derived from an EMBL/GenBank/DDBJ whole genome shotgun (WGS) entry which is preliminary data.</text>
</comment>
<protein>
    <recommendedName>
        <fullName evidence="3">DUF1995 domain-containing protein</fullName>
    </recommendedName>
</protein>
<dbReference type="Proteomes" id="UP001446871">
    <property type="component" value="Unassembled WGS sequence"/>
</dbReference>
<name>A0ABR1ULM5_9PEZI</name>
<keyword evidence="2" id="KW-1185">Reference proteome</keyword>
<proteinExistence type="predicted"/>
<evidence type="ECO:0008006" key="3">
    <source>
        <dbReference type="Google" id="ProtNLM"/>
    </source>
</evidence>
<dbReference type="EMBL" id="JAQQWM010000006">
    <property type="protein sequence ID" value="KAK8059818.1"/>
    <property type="molecule type" value="Genomic_DNA"/>
</dbReference>
<evidence type="ECO:0000313" key="1">
    <source>
        <dbReference type="EMBL" id="KAK8059818.1"/>
    </source>
</evidence>